<reference evidence="2 3" key="1">
    <citation type="submission" date="2019-08" db="EMBL/GenBank/DDBJ databases">
        <title>In-depth cultivation of the pig gut microbiome towards novel bacterial diversity and tailored functional studies.</title>
        <authorList>
            <person name="Wylensek D."/>
            <person name="Hitch T.C.A."/>
            <person name="Clavel T."/>
        </authorList>
    </citation>
    <scope>NUCLEOTIDE SEQUENCE [LARGE SCALE GENOMIC DNA]</scope>
    <source>
        <strain evidence="2 3">BBE-744-WT-12</strain>
    </source>
</reference>
<evidence type="ECO:0008006" key="4">
    <source>
        <dbReference type="Google" id="ProtNLM"/>
    </source>
</evidence>
<proteinExistence type="predicted"/>
<evidence type="ECO:0000313" key="2">
    <source>
        <dbReference type="EMBL" id="MST98114.1"/>
    </source>
</evidence>
<organism evidence="2 3">
    <name type="scientific">Victivallis lenta</name>
    <dbReference type="NCBI Taxonomy" id="2606640"/>
    <lineage>
        <taxon>Bacteria</taxon>
        <taxon>Pseudomonadati</taxon>
        <taxon>Lentisphaerota</taxon>
        <taxon>Lentisphaeria</taxon>
        <taxon>Victivallales</taxon>
        <taxon>Victivallaceae</taxon>
        <taxon>Victivallis</taxon>
    </lineage>
</organism>
<evidence type="ECO:0000256" key="1">
    <source>
        <dbReference type="SAM" id="SignalP"/>
    </source>
</evidence>
<keyword evidence="1" id="KW-0732">Signal</keyword>
<sequence length="189" mass="20764">MMKRNPIFVMLAVLFVAFGAAGEEKETVKVKSGALLEVWQLPKNYRWGTRPQTPAVGSIVDNGNGWSVKALADSEELAPMQSARNLMLKWSGLLAVKKSGEWKFSIVGPTRGDYSILLLVDGKELAKIVFEKRGQEFTAIGKIQLKPGYHPISVYAAGKIGRLIAPSILVFEPGESQSRPLTPGELFHR</sequence>
<dbReference type="EMBL" id="VUNS01000015">
    <property type="protein sequence ID" value="MST98114.1"/>
    <property type="molecule type" value="Genomic_DNA"/>
</dbReference>
<accession>A0A844G578</accession>
<gene>
    <name evidence="2" type="ORF">FYJ85_13805</name>
</gene>
<feature type="chain" id="PRO_5032587875" description="PA14 domain-containing protein" evidence="1">
    <location>
        <begin position="22"/>
        <end position="189"/>
    </location>
</feature>
<name>A0A844G578_9BACT</name>
<comment type="caution">
    <text evidence="2">The sequence shown here is derived from an EMBL/GenBank/DDBJ whole genome shotgun (WGS) entry which is preliminary data.</text>
</comment>
<dbReference type="RefSeq" id="WP_154419255.1">
    <property type="nucleotide sequence ID" value="NZ_VUNS01000015.1"/>
</dbReference>
<evidence type="ECO:0000313" key="3">
    <source>
        <dbReference type="Proteomes" id="UP000435649"/>
    </source>
</evidence>
<dbReference type="AlphaFoldDB" id="A0A844G578"/>
<keyword evidence="3" id="KW-1185">Reference proteome</keyword>
<protein>
    <recommendedName>
        <fullName evidence="4">PA14 domain-containing protein</fullName>
    </recommendedName>
</protein>
<dbReference type="Proteomes" id="UP000435649">
    <property type="component" value="Unassembled WGS sequence"/>
</dbReference>
<feature type="signal peptide" evidence="1">
    <location>
        <begin position="1"/>
        <end position="21"/>
    </location>
</feature>